<protein>
    <submittedName>
        <fullName evidence="1">Uncharacterized protein</fullName>
    </submittedName>
</protein>
<gene>
    <name evidence="1" type="ORF">FHX72_003664</name>
</gene>
<sequence length="76" mass="7793">MREALGVAVVMQLEYWAETGDSTGAAAQAGGGSIMSVSLPSGKGSTSVADKQASRIAPAVAEFLRTVEGIDWTVSY</sequence>
<name>A0A7W4YHZ0_9MICO</name>
<keyword evidence="2" id="KW-1185">Reference proteome</keyword>
<dbReference type="AlphaFoldDB" id="A0A7W4YHZ0"/>
<evidence type="ECO:0000313" key="2">
    <source>
        <dbReference type="Proteomes" id="UP000545286"/>
    </source>
</evidence>
<dbReference type="Proteomes" id="UP000545286">
    <property type="component" value="Unassembled WGS sequence"/>
</dbReference>
<accession>A0A7W4YHZ0</accession>
<comment type="caution">
    <text evidence="1">The sequence shown here is derived from an EMBL/GenBank/DDBJ whole genome shotgun (WGS) entry which is preliminary data.</text>
</comment>
<proteinExistence type="predicted"/>
<reference evidence="1 2" key="1">
    <citation type="submission" date="2020-08" db="EMBL/GenBank/DDBJ databases">
        <title>Sequencing the genomes of 1000 actinobacteria strains.</title>
        <authorList>
            <person name="Klenk H.-P."/>
        </authorList>
    </citation>
    <scope>NUCLEOTIDE SEQUENCE [LARGE SCALE GENOMIC DNA]</scope>
    <source>
        <strain evidence="1 2">DSM 20419</strain>
    </source>
</reference>
<organism evidence="1 2">
    <name type="scientific">Pseudoclavibacter helvolus</name>
    <dbReference type="NCBI Taxonomy" id="255205"/>
    <lineage>
        <taxon>Bacteria</taxon>
        <taxon>Bacillati</taxon>
        <taxon>Actinomycetota</taxon>
        <taxon>Actinomycetes</taxon>
        <taxon>Micrococcales</taxon>
        <taxon>Microbacteriaceae</taxon>
        <taxon>Pseudoclavibacter</taxon>
    </lineage>
</organism>
<dbReference type="EMBL" id="JACHWJ010000011">
    <property type="protein sequence ID" value="MBB2959495.1"/>
    <property type="molecule type" value="Genomic_DNA"/>
</dbReference>
<evidence type="ECO:0000313" key="1">
    <source>
        <dbReference type="EMBL" id="MBB2959495.1"/>
    </source>
</evidence>